<dbReference type="GO" id="GO:0004519">
    <property type="term" value="F:endonuclease activity"/>
    <property type="evidence" value="ECO:0007669"/>
    <property type="project" value="UniProtKB-KW"/>
</dbReference>
<dbReference type="Proteomes" id="UP000615696">
    <property type="component" value="Segment"/>
</dbReference>
<keyword evidence="3" id="KW-1185">Reference proteome</keyword>
<evidence type="ECO:0000256" key="1">
    <source>
        <dbReference type="SAM" id="MobiDB-lite"/>
    </source>
</evidence>
<accession>A0A7S5RDM2</accession>
<sequence length="216" mass="25275">MSSNLFWSKRADKLKSACIYVVTYSGDDMPPFYIGSVYTRRLIEENYHGSVTSGYWAERWHKSVKEHPERFRRKVLFTFDTREEADDFEREFLQHLDAKRLSLCVNRNNNDSNFSGWNKGIPTPEDVKAKMRGPRGKFPNMSESRRGEKNHLHGKKRSKDVYAKTLKKGFLKDPSGRVHFVEGTKEFGRIYGLNYMRISWVLDGKVSQHKGWTLAI</sequence>
<proteinExistence type="predicted"/>
<organism evidence="2 3">
    <name type="scientific">Rhizobium phage RHph_I1_9</name>
    <dbReference type="NCBI Taxonomy" id="2509729"/>
    <lineage>
        <taxon>Viruses</taxon>
        <taxon>Duplodnaviria</taxon>
        <taxon>Heunggongvirae</taxon>
        <taxon>Uroviricota</taxon>
        <taxon>Caudoviricetes</taxon>
        <taxon>Pootjesviridae</taxon>
        <taxon>Staniewskivirinae</taxon>
        <taxon>Trinifflemingvirus</taxon>
        <taxon>Trinifflemingvirus I19</taxon>
    </lineage>
</organism>
<dbReference type="InterPro" id="IPR036388">
    <property type="entry name" value="WH-like_DNA-bd_sf"/>
</dbReference>
<keyword evidence="2" id="KW-0540">Nuclease</keyword>
<dbReference type="EMBL" id="MN988532">
    <property type="protein sequence ID" value="QIG73546.1"/>
    <property type="molecule type" value="Genomic_DNA"/>
</dbReference>
<gene>
    <name evidence="2" type="ORF">EVC04_109</name>
</gene>
<protein>
    <submittedName>
        <fullName evidence="2">Putative homing endonuclease protein</fullName>
    </submittedName>
</protein>
<keyword evidence="2" id="KW-0378">Hydrolase</keyword>
<reference evidence="2 3" key="1">
    <citation type="submission" date="2020-01" db="EMBL/GenBank/DDBJ databases">
        <title>Patterns of diversity and host range of bacteriophage communities associated with bean-nodulatin bacteria.</title>
        <authorList>
            <person name="Vann Cauwenberghe J."/>
            <person name="Santamaria R.I."/>
            <person name="Bustos P."/>
            <person name="Juarez S."/>
            <person name="Gonzalez V."/>
        </authorList>
    </citation>
    <scope>NUCLEOTIDE SEQUENCE [LARGE SCALE GENOMIC DNA]</scope>
    <source>
        <strain evidence="3">RHph</strain>
    </source>
</reference>
<evidence type="ECO:0000313" key="3">
    <source>
        <dbReference type="Proteomes" id="UP000615696"/>
    </source>
</evidence>
<feature type="region of interest" description="Disordered" evidence="1">
    <location>
        <begin position="115"/>
        <end position="157"/>
    </location>
</feature>
<name>A0A7S5RDM2_9CAUD</name>
<dbReference type="Gene3D" id="1.10.10.10">
    <property type="entry name" value="Winged helix-like DNA-binding domain superfamily/Winged helix DNA-binding domain"/>
    <property type="match status" value="1"/>
</dbReference>
<keyword evidence="2" id="KW-0255">Endonuclease</keyword>
<evidence type="ECO:0000313" key="2">
    <source>
        <dbReference type="EMBL" id="QIG73546.1"/>
    </source>
</evidence>